<dbReference type="InterPro" id="IPR051404">
    <property type="entry name" value="TA_system_antitoxin"/>
</dbReference>
<feature type="domain" description="HicB-like antitoxin of toxin-antitoxin system" evidence="1">
    <location>
        <begin position="4"/>
        <end position="125"/>
    </location>
</feature>
<comment type="caution">
    <text evidence="2">The sequence shown here is derived from an EMBL/GenBank/DDBJ whole genome shotgun (WGS) entry which is preliminary data.</text>
</comment>
<dbReference type="Gene3D" id="3.30.160.250">
    <property type="match status" value="1"/>
</dbReference>
<evidence type="ECO:0000313" key="2">
    <source>
        <dbReference type="EMBL" id="HAF3734186.1"/>
    </source>
</evidence>
<sequence>MYIPVVIHKDADSDYGVTVPDIPGCYSAGESVADALKNAKEAVLFHIEGLLEDGDLPNFKFREVDELTHLDEYKGGIFSLVDVDISDLTVEATRFNVSWPKYILSILDGSLKESHETRSGYLAKLVLQDLRKNRVLHE</sequence>
<accession>A0A746DIM7</accession>
<dbReference type="PANTHER" id="PTHR34504">
    <property type="entry name" value="ANTITOXIN HICB"/>
    <property type="match status" value="1"/>
</dbReference>
<reference evidence="2" key="2">
    <citation type="submission" date="2020-02" db="EMBL/GenBank/DDBJ databases">
        <authorList>
            <consortium name="NCBI Pathogen Detection Project"/>
        </authorList>
    </citation>
    <scope>NUCLEOTIDE SEQUENCE</scope>
    <source>
        <strain evidence="2">CFIAFB20140113</strain>
    </source>
</reference>
<evidence type="ECO:0000259" key="1">
    <source>
        <dbReference type="Pfam" id="PF15919"/>
    </source>
</evidence>
<proteinExistence type="predicted"/>
<name>A0A746DIM7_SALER</name>
<dbReference type="InterPro" id="IPR035069">
    <property type="entry name" value="TTHA1013/TTHA0281-like"/>
</dbReference>
<gene>
    <name evidence="2" type="ORF">G8D44_004892</name>
</gene>
<dbReference type="PANTHER" id="PTHR34504:SF2">
    <property type="entry name" value="UPF0150 PROTEIN SSL0259"/>
    <property type="match status" value="1"/>
</dbReference>
<dbReference type="AlphaFoldDB" id="A0A746DIM7"/>
<dbReference type="EMBL" id="DAAVAT010000051">
    <property type="protein sequence ID" value="HAF3734186.1"/>
    <property type="molecule type" value="Genomic_DNA"/>
</dbReference>
<protein>
    <submittedName>
        <fullName evidence="2">Type II toxin-antitoxin system HicB family antitoxin</fullName>
    </submittedName>
</protein>
<dbReference type="SUPFAM" id="SSF143100">
    <property type="entry name" value="TTHA1013/TTHA0281-like"/>
    <property type="match status" value="1"/>
</dbReference>
<dbReference type="InterPro" id="IPR031807">
    <property type="entry name" value="HicB-like"/>
</dbReference>
<dbReference type="Pfam" id="PF15919">
    <property type="entry name" value="HicB_lk_antitox"/>
    <property type="match status" value="1"/>
</dbReference>
<reference evidence="2" key="1">
    <citation type="journal article" date="2018" name="Genome Biol.">
        <title>SKESA: strategic k-mer extension for scrupulous assemblies.</title>
        <authorList>
            <person name="Souvorov A."/>
            <person name="Agarwala R."/>
            <person name="Lipman D.J."/>
        </authorList>
    </citation>
    <scope>NUCLEOTIDE SEQUENCE</scope>
    <source>
        <strain evidence="2">CFIAFB20140113</strain>
    </source>
</reference>
<organism evidence="2">
    <name type="scientific">Salmonella enterica</name>
    <name type="common">Salmonella choleraesuis</name>
    <dbReference type="NCBI Taxonomy" id="28901"/>
    <lineage>
        <taxon>Bacteria</taxon>
        <taxon>Pseudomonadati</taxon>
        <taxon>Pseudomonadota</taxon>
        <taxon>Gammaproteobacteria</taxon>
        <taxon>Enterobacterales</taxon>
        <taxon>Enterobacteriaceae</taxon>
        <taxon>Salmonella</taxon>
    </lineage>
</organism>